<gene>
    <name evidence="1" type="ORF">MM415A00950_0018</name>
    <name evidence="2" type="ORF">MM415B02122_0003</name>
</gene>
<dbReference type="EMBL" id="MT142364">
    <property type="protein sequence ID" value="QJA79044.1"/>
    <property type="molecule type" value="Genomic_DNA"/>
</dbReference>
<organism evidence="1">
    <name type="scientific">viral metagenome</name>
    <dbReference type="NCBI Taxonomy" id="1070528"/>
    <lineage>
        <taxon>unclassified sequences</taxon>
        <taxon>metagenomes</taxon>
        <taxon>organismal metagenomes</taxon>
    </lineage>
</organism>
<accession>A0A6M3KBL1</accession>
<proteinExistence type="predicted"/>
<sequence length="196" mass="21063">MSLTLYPTASADDSFWVNNNFYGALTKCSVGNSSSFAVQSILRFPSVTIPFGSTISTAVLTLTAFADYAATTVNATIFGDDEDTAIAPTNSAEFQNIIVNYRTTATVAWNNIAAWTANTAYPTADIGTIIAEILGRAGWVSGNAIAICVIDNSSTANALREFHSFDGGLTAYYPKLVIDYVPVYDVDFKTRTTMIR</sequence>
<evidence type="ECO:0000313" key="1">
    <source>
        <dbReference type="EMBL" id="QJA79044.1"/>
    </source>
</evidence>
<reference evidence="1" key="1">
    <citation type="submission" date="2020-03" db="EMBL/GenBank/DDBJ databases">
        <title>The deep terrestrial virosphere.</title>
        <authorList>
            <person name="Holmfeldt K."/>
            <person name="Nilsson E."/>
            <person name="Simone D."/>
            <person name="Lopez-Fernandez M."/>
            <person name="Wu X."/>
            <person name="de Brujin I."/>
            <person name="Lundin D."/>
            <person name="Andersson A."/>
            <person name="Bertilsson S."/>
            <person name="Dopson M."/>
        </authorList>
    </citation>
    <scope>NUCLEOTIDE SEQUENCE</scope>
    <source>
        <strain evidence="1">MM415A00950</strain>
        <strain evidence="2">MM415B02122</strain>
    </source>
</reference>
<protein>
    <submittedName>
        <fullName evidence="1">Uncharacterized protein</fullName>
    </submittedName>
</protein>
<dbReference type="EMBL" id="MT142619">
    <property type="protein sequence ID" value="QJA86163.1"/>
    <property type="molecule type" value="Genomic_DNA"/>
</dbReference>
<name>A0A6M3KBL1_9ZZZZ</name>
<evidence type="ECO:0000313" key="2">
    <source>
        <dbReference type="EMBL" id="QJA86163.1"/>
    </source>
</evidence>
<dbReference type="AlphaFoldDB" id="A0A6M3KBL1"/>